<dbReference type="Gene3D" id="3.40.640.10">
    <property type="entry name" value="Type I PLP-dependent aspartate aminotransferase-like (Major domain)"/>
    <property type="match status" value="1"/>
</dbReference>
<name>A0A9W6IKY6_9PROT</name>
<keyword evidence="3" id="KW-0032">Aminotransferase</keyword>
<dbReference type="EMBL" id="BSFE01000002">
    <property type="protein sequence ID" value="GLK51189.1"/>
    <property type="molecule type" value="Genomic_DNA"/>
</dbReference>
<accession>A0A9W6IKY6</accession>
<dbReference type="RefSeq" id="WP_271185581.1">
    <property type="nucleotide sequence ID" value="NZ_BSFE01000002.1"/>
</dbReference>
<reference evidence="3" key="1">
    <citation type="journal article" date="2014" name="Int. J. Syst. Evol. Microbiol.">
        <title>Complete genome sequence of Corynebacterium casei LMG S-19264T (=DSM 44701T), isolated from a smear-ripened cheese.</title>
        <authorList>
            <consortium name="US DOE Joint Genome Institute (JGI-PGF)"/>
            <person name="Walter F."/>
            <person name="Albersmeier A."/>
            <person name="Kalinowski J."/>
            <person name="Ruckert C."/>
        </authorList>
    </citation>
    <scope>NUCLEOTIDE SEQUENCE</scope>
    <source>
        <strain evidence="3">VKM B-1513</strain>
    </source>
</reference>
<dbReference type="Proteomes" id="UP001143486">
    <property type="component" value="Unassembled WGS sequence"/>
</dbReference>
<dbReference type="Gene3D" id="3.90.1150.10">
    <property type="entry name" value="Aspartate Aminotransferase, domain 1"/>
    <property type="match status" value="1"/>
</dbReference>
<dbReference type="AlphaFoldDB" id="A0A9W6IKY6"/>
<evidence type="ECO:0000259" key="2">
    <source>
        <dbReference type="Pfam" id="PF00266"/>
    </source>
</evidence>
<protein>
    <submittedName>
        <fullName evidence="3">Aminotransferase</fullName>
    </submittedName>
</protein>
<sequence>MFDESRTETLIDRVRAGLAGGDVRLETPFGSRPLFYADYTASGRALAEIEAVMQRLASDYANPHTEDSATGRASNAWMREAERIIKSAVNAGPGDCLIPCAAGATGAIHKLQEILGLAIPPATRAALGGLEDYEPDTVVFVGPYEHHSNELTWRESLAETVTIPLAADGGIDLSALAAALSDPRHAGKRKIGAFSAASNVTGVRTDVTALARCLHAHGAIMCLDCAASAPYLPIDMHPSDPEAAIDAVYFSPHKFVGGPGSCGLLLFNGALYPEHLPPTLSGGGTVRYVWPGGHDFIDDIEARERAGTPGLPQFVRAALVLKLQTEIGHDTIAAREHRALETALSRWTANPRIEVLGPADPARRIGIVSFNLLSGNGNRVPPRLVTVLLNDLFGIQSRAGCSCAGPYGHHLLGIGDDETMAIRERVLAGETGARPGWCRVSLHWTMSADDVDFLVSAVEFLAGHADVFARFYDCDERTGSWAWGGDVPERQETGFPKRLLSEPQFVRNCEAVRDLRELRREAFATARDVLARFSDPVH</sequence>
<keyword evidence="4" id="KW-1185">Reference proteome</keyword>
<evidence type="ECO:0000313" key="3">
    <source>
        <dbReference type="EMBL" id="GLK51189.1"/>
    </source>
</evidence>
<feature type="domain" description="Aminotransferase class V" evidence="2">
    <location>
        <begin position="36"/>
        <end position="454"/>
    </location>
</feature>
<proteinExistence type="predicted"/>
<evidence type="ECO:0000256" key="1">
    <source>
        <dbReference type="ARBA" id="ARBA00022898"/>
    </source>
</evidence>
<dbReference type="InterPro" id="IPR015421">
    <property type="entry name" value="PyrdxlP-dep_Trfase_major"/>
</dbReference>
<reference evidence="3" key="2">
    <citation type="submission" date="2023-01" db="EMBL/GenBank/DDBJ databases">
        <authorList>
            <person name="Sun Q."/>
            <person name="Evtushenko L."/>
        </authorList>
    </citation>
    <scope>NUCLEOTIDE SEQUENCE</scope>
    <source>
        <strain evidence="3">VKM B-1513</strain>
    </source>
</reference>
<organism evidence="3 4">
    <name type="scientific">Maricaulis virginensis</name>
    <dbReference type="NCBI Taxonomy" id="144022"/>
    <lineage>
        <taxon>Bacteria</taxon>
        <taxon>Pseudomonadati</taxon>
        <taxon>Pseudomonadota</taxon>
        <taxon>Alphaproteobacteria</taxon>
        <taxon>Maricaulales</taxon>
        <taxon>Maricaulaceae</taxon>
        <taxon>Maricaulis</taxon>
    </lineage>
</organism>
<dbReference type="SUPFAM" id="SSF53383">
    <property type="entry name" value="PLP-dependent transferases"/>
    <property type="match status" value="1"/>
</dbReference>
<dbReference type="PANTHER" id="PTHR43586">
    <property type="entry name" value="CYSTEINE DESULFURASE"/>
    <property type="match status" value="1"/>
</dbReference>
<keyword evidence="1" id="KW-0663">Pyridoxal phosphate</keyword>
<dbReference type="GO" id="GO:0008483">
    <property type="term" value="F:transaminase activity"/>
    <property type="evidence" value="ECO:0007669"/>
    <property type="project" value="UniProtKB-KW"/>
</dbReference>
<dbReference type="PANTHER" id="PTHR43586:SF8">
    <property type="entry name" value="CYSTEINE DESULFURASE 1, CHLOROPLASTIC"/>
    <property type="match status" value="1"/>
</dbReference>
<comment type="caution">
    <text evidence="3">The sequence shown here is derived from an EMBL/GenBank/DDBJ whole genome shotgun (WGS) entry which is preliminary data.</text>
</comment>
<dbReference type="InterPro" id="IPR015422">
    <property type="entry name" value="PyrdxlP-dep_Trfase_small"/>
</dbReference>
<evidence type="ECO:0000313" key="4">
    <source>
        <dbReference type="Proteomes" id="UP001143486"/>
    </source>
</evidence>
<keyword evidence="3" id="KW-0808">Transferase</keyword>
<dbReference type="Pfam" id="PF00266">
    <property type="entry name" value="Aminotran_5"/>
    <property type="match status" value="1"/>
</dbReference>
<dbReference type="InterPro" id="IPR000192">
    <property type="entry name" value="Aminotrans_V_dom"/>
</dbReference>
<dbReference type="InterPro" id="IPR015424">
    <property type="entry name" value="PyrdxlP-dep_Trfase"/>
</dbReference>
<gene>
    <name evidence="3" type="ORF">GCM10017621_06970</name>
</gene>